<gene>
    <name evidence="2" type="ORF">CAEBREN_11460</name>
</gene>
<evidence type="ECO:0000313" key="2">
    <source>
        <dbReference type="EMBL" id="EGT54750.1"/>
    </source>
</evidence>
<feature type="region of interest" description="Disordered" evidence="1">
    <location>
        <begin position="253"/>
        <end position="285"/>
    </location>
</feature>
<evidence type="ECO:0000256" key="1">
    <source>
        <dbReference type="SAM" id="MobiDB-lite"/>
    </source>
</evidence>
<sequence length="308" mass="34496">MSLLTARNTVLGINYSNNMPREQLDDSTMGNLLEQFEIPRNQRSSSPHFFIGLLCTLGVRVRPSYDYLNFLLISTGSSGSFQWFRCCFERTFKVFFPKLSDDKTRFGQNLTKLDQSFKIGTDGVLNILAGGKVVISNSAVSEVTFGFLLVILFIYQGAHLKVLPEGSSRQQQNVDDNLPNGTCFGNGANWNRLPLHNVLATIASGRTAVLQKANMTPTALLRETSGTTRGYDGFLVQYYESVLADPLTGSMSSFSEEELDRPPSAQRDNSLDESPELSDEEEFKERLKRIEKAHKKKLIKREEATRGL</sequence>
<dbReference type="Proteomes" id="UP000008068">
    <property type="component" value="Unassembled WGS sequence"/>
</dbReference>
<dbReference type="OrthoDB" id="5876800at2759"/>
<dbReference type="EMBL" id="GL379847">
    <property type="protein sequence ID" value="EGT54750.1"/>
    <property type="molecule type" value="Genomic_DNA"/>
</dbReference>
<dbReference type="HOGENOM" id="CLU_903794_0_0_1"/>
<dbReference type="eggNOG" id="KOG0779">
    <property type="taxonomic scope" value="Eukaryota"/>
</dbReference>
<evidence type="ECO:0000313" key="3">
    <source>
        <dbReference type="Proteomes" id="UP000008068"/>
    </source>
</evidence>
<name>G0N7G4_CAEBE</name>
<proteinExistence type="predicted"/>
<dbReference type="InParanoid" id="G0N7G4"/>
<accession>G0N7G4</accession>
<protein>
    <submittedName>
        <fullName evidence="2">Uncharacterized protein</fullName>
    </submittedName>
</protein>
<feature type="compositionally biased region" description="Acidic residues" evidence="1">
    <location>
        <begin position="271"/>
        <end position="282"/>
    </location>
</feature>
<reference evidence="3" key="1">
    <citation type="submission" date="2011-07" db="EMBL/GenBank/DDBJ databases">
        <authorList>
            <consortium name="Caenorhabditis brenneri Sequencing and Analysis Consortium"/>
            <person name="Wilson R.K."/>
        </authorList>
    </citation>
    <scope>NUCLEOTIDE SEQUENCE [LARGE SCALE GENOMIC DNA]</scope>
    <source>
        <strain evidence="3">PB2801</strain>
    </source>
</reference>
<dbReference type="AlphaFoldDB" id="G0N7G4"/>
<organism evidence="3">
    <name type="scientific">Caenorhabditis brenneri</name>
    <name type="common">Nematode worm</name>
    <dbReference type="NCBI Taxonomy" id="135651"/>
    <lineage>
        <taxon>Eukaryota</taxon>
        <taxon>Metazoa</taxon>
        <taxon>Ecdysozoa</taxon>
        <taxon>Nematoda</taxon>
        <taxon>Chromadorea</taxon>
        <taxon>Rhabditida</taxon>
        <taxon>Rhabditina</taxon>
        <taxon>Rhabditomorpha</taxon>
        <taxon>Rhabditoidea</taxon>
        <taxon>Rhabditidae</taxon>
        <taxon>Peloderinae</taxon>
        <taxon>Caenorhabditis</taxon>
    </lineage>
</organism>
<keyword evidence="3" id="KW-1185">Reference proteome</keyword>